<dbReference type="AlphaFoldDB" id="A0A087U640"/>
<accession>A0A087U640</accession>
<name>A0A087U640_STEMI</name>
<feature type="non-terminal residue" evidence="1">
    <location>
        <position position="101"/>
    </location>
</feature>
<keyword evidence="2" id="KW-1185">Reference proteome</keyword>
<gene>
    <name evidence="1" type="ORF">X975_19782</name>
</gene>
<evidence type="ECO:0000313" key="2">
    <source>
        <dbReference type="Proteomes" id="UP000054359"/>
    </source>
</evidence>
<dbReference type="OrthoDB" id="6422673at2759"/>
<organism evidence="1 2">
    <name type="scientific">Stegodyphus mimosarum</name>
    <name type="common">African social velvet spider</name>
    <dbReference type="NCBI Taxonomy" id="407821"/>
    <lineage>
        <taxon>Eukaryota</taxon>
        <taxon>Metazoa</taxon>
        <taxon>Ecdysozoa</taxon>
        <taxon>Arthropoda</taxon>
        <taxon>Chelicerata</taxon>
        <taxon>Arachnida</taxon>
        <taxon>Araneae</taxon>
        <taxon>Araneomorphae</taxon>
        <taxon>Entelegynae</taxon>
        <taxon>Eresoidea</taxon>
        <taxon>Eresidae</taxon>
        <taxon>Stegodyphus</taxon>
    </lineage>
</organism>
<dbReference type="EMBL" id="KK118374">
    <property type="protein sequence ID" value="KFM72829.1"/>
    <property type="molecule type" value="Genomic_DNA"/>
</dbReference>
<evidence type="ECO:0000313" key="1">
    <source>
        <dbReference type="EMBL" id="KFM72829.1"/>
    </source>
</evidence>
<reference evidence="1 2" key="1">
    <citation type="submission" date="2013-11" db="EMBL/GenBank/DDBJ databases">
        <title>Genome sequencing of Stegodyphus mimosarum.</title>
        <authorList>
            <person name="Bechsgaard J."/>
        </authorList>
    </citation>
    <scope>NUCLEOTIDE SEQUENCE [LARGE SCALE GENOMIC DNA]</scope>
</reference>
<proteinExistence type="predicted"/>
<protein>
    <submittedName>
        <fullName evidence="1">Uncharacterized protein</fullName>
    </submittedName>
</protein>
<dbReference type="Proteomes" id="UP000054359">
    <property type="component" value="Unassembled WGS sequence"/>
</dbReference>
<sequence>MKSLFSAAGAVGICLIAMEAKEESESVSSTFTRNEESGKRWGCRNKKNAKKKITLVYLLKVICSSQETCLDWLKNKGLIPKIMFCPNCSKKMKFESQENAT</sequence>